<dbReference type="AlphaFoldDB" id="A0A1C7MHJ4"/>
<evidence type="ECO:0000256" key="3">
    <source>
        <dbReference type="SAM" id="MobiDB-lite"/>
    </source>
</evidence>
<dbReference type="InterPro" id="IPR021133">
    <property type="entry name" value="HEAT_type_2"/>
</dbReference>
<feature type="repeat" description="HEAT" evidence="2">
    <location>
        <begin position="627"/>
        <end position="665"/>
    </location>
</feature>
<name>A0A1C7MHJ4_GRIFR</name>
<evidence type="ECO:0008006" key="6">
    <source>
        <dbReference type="Google" id="ProtNLM"/>
    </source>
</evidence>
<dbReference type="SUPFAM" id="SSF48371">
    <property type="entry name" value="ARM repeat"/>
    <property type="match status" value="1"/>
</dbReference>
<evidence type="ECO:0000313" key="4">
    <source>
        <dbReference type="EMBL" id="OBZ75846.1"/>
    </source>
</evidence>
<feature type="region of interest" description="Disordered" evidence="3">
    <location>
        <begin position="1"/>
        <end position="123"/>
    </location>
</feature>
<dbReference type="PANTHER" id="PTHR10648">
    <property type="entry name" value="SERINE/THREONINE-PROTEIN PHOSPHATASE PP2A 65 KDA REGULATORY SUBUNIT"/>
    <property type="match status" value="1"/>
</dbReference>
<feature type="region of interest" description="Disordered" evidence="3">
    <location>
        <begin position="319"/>
        <end position="355"/>
    </location>
</feature>
<gene>
    <name evidence="4" type="ORF">A0H81_04146</name>
</gene>
<dbReference type="STRING" id="5627.A0A1C7MHJ4"/>
<keyword evidence="1" id="KW-0677">Repeat</keyword>
<accession>A0A1C7MHJ4</accession>
<comment type="caution">
    <text evidence="4">The sequence shown here is derived from an EMBL/GenBank/DDBJ whole genome shotgun (WGS) entry which is preliminary data.</text>
</comment>
<sequence length="929" mass="99170">MSSSISRASFSPRQVRTSPVEQRSSPLGSPTPRRSTSPLDSHAPCVSASSEDPLPALPPSPSPSSSATGLRISIPPPSPSSSTSTPSPPLLVPFPRESSPNALPPAFDITIPGSDSAPSGDALLPSGELNIDFTEFDADGLSALEKIYLFSRSRAGFHRVFIAHALPRYLLGSDAGPSNAEIEQISPGEAVEYVLPLLNGLAMDEDERVKEALATELVPIIWWFITHCRLVDDELMQAASHPLPQTDAERTEASFAANNIDSSWSGSSTSTSSQDVTTFISVQAFTPILGTLLLSSNGLVGGSARYAVVELLRRLRRANDREDSGTQATPQTPSTPHQNRATHWHGEEEVDEEESTYVGLFGRGERRLFEHELVFQVVIGMGRLDMDEGQREAEQLARNAFGSPGAQTVMLTPQTAHANGNGEEYFSLSFPDVPAPPPHPPHALAPLPEFGPSPAGASLATVATSLVISPSPSPSSSTPSLVFSSSTSSFDFSTQPVLDAKMEEAWVPPSPRPTHAALPRGAVVDPVFDSPPGNAPGWLSPASGDIEMMDGEEADFSEEAAVGRLSSMSLMAAVTASGSIDEETKTLFVREVERVGRDPVYWVRREASFAVGALAKVVPVEIVGYHLLPLFETLCKDTTWHVRHSVLFALPAILSRLGAQQRRQLALEVVLPLARDEEQTVRSAVLEALGELLNLFLGIRETEDAEGGIDLGGGIGEYDDMSPQLGSAPPSPPVNGIKIKGITGTGMRARSVSPPSQMSRSWTPARVRVQLPAVALTLGRARWPELRTLYLSLAQNASLQVRRTLAASLGELAKIVGEEYARRDLMGVWWASVRAVEGEVRLKVIECLEVFVRAVAEPERAEVEREEAVKVLAALVEIGGVETEVLRLLVAGALDDRVAAVREAAVAVIPVLSGRGGGILGWSTSSGGM</sequence>
<dbReference type="InterPro" id="IPR016024">
    <property type="entry name" value="ARM-type_fold"/>
</dbReference>
<proteinExistence type="predicted"/>
<feature type="compositionally biased region" description="Polar residues" evidence="3">
    <location>
        <begin position="325"/>
        <end position="341"/>
    </location>
</feature>
<dbReference type="OMA" id="TWHVRHS"/>
<dbReference type="Gene3D" id="1.25.10.10">
    <property type="entry name" value="Leucine-rich Repeat Variant"/>
    <property type="match status" value="2"/>
</dbReference>
<keyword evidence="5" id="KW-1185">Reference proteome</keyword>
<evidence type="ECO:0000256" key="1">
    <source>
        <dbReference type="ARBA" id="ARBA00022737"/>
    </source>
</evidence>
<dbReference type="GO" id="GO:0005737">
    <property type="term" value="C:cytoplasm"/>
    <property type="evidence" value="ECO:0007669"/>
    <property type="project" value="TreeGrafter"/>
</dbReference>
<dbReference type="GO" id="GO:0019888">
    <property type="term" value="F:protein phosphatase regulator activity"/>
    <property type="evidence" value="ECO:0007669"/>
    <property type="project" value="TreeGrafter"/>
</dbReference>
<dbReference type="InterPro" id="IPR000357">
    <property type="entry name" value="HEAT"/>
</dbReference>
<feature type="repeat" description="HEAT" evidence="2">
    <location>
        <begin position="786"/>
        <end position="824"/>
    </location>
</feature>
<organism evidence="4 5">
    <name type="scientific">Grifola frondosa</name>
    <name type="common">Maitake</name>
    <name type="synonym">Polyporus frondosus</name>
    <dbReference type="NCBI Taxonomy" id="5627"/>
    <lineage>
        <taxon>Eukaryota</taxon>
        <taxon>Fungi</taxon>
        <taxon>Dikarya</taxon>
        <taxon>Basidiomycota</taxon>
        <taxon>Agaricomycotina</taxon>
        <taxon>Agaricomycetes</taxon>
        <taxon>Polyporales</taxon>
        <taxon>Grifolaceae</taxon>
        <taxon>Grifola</taxon>
    </lineage>
</organism>
<evidence type="ECO:0000313" key="5">
    <source>
        <dbReference type="Proteomes" id="UP000092993"/>
    </source>
</evidence>
<reference evidence="4 5" key="1">
    <citation type="submission" date="2016-03" db="EMBL/GenBank/DDBJ databases">
        <title>Whole genome sequencing of Grifola frondosa 9006-11.</title>
        <authorList>
            <person name="Min B."/>
            <person name="Park H."/>
            <person name="Kim J.-G."/>
            <person name="Cho H."/>
            <person name="Oh Y.-L."/>
            <person name="Kong W.-S."/>
            <person name="Choi I.-G."/>
        </authorList>
    </citation>
    <scope>NUCLEOTIDE SEQUENCE [LARGE SCALE GENOMIC DNA]</scope>
    <source>
        <strain evidence="4 5">9006-11</strain>
    </source>
</reference>
<dbReference type="PANTHER" id="PTHR10648:SF1">
    <property type="entry name" value="SERINE_THREONINE-PROTEIN PHOSPHATASE 4 REGULATORY SUBUNIT 1"/>
    <property type="match status" value="1"/>
</dbReference>
<dbReference type="InterPro" id="IPR051023">
    <property type="entry name" value="PP2A_Regulatory_Subunit_A"/>
</dbReference>
<feature type="compositionally biased region" description="Low complexity" evidence="3">
    <location>
        <begin position="1"/>
        <end position="11"/>
    </location>
</feature>
<dbReference type="InterPro" id="IPR011989">
    <property type="entry name" value="ARM-like"/>
</dbReference>
<dbReference type="OrthoDB" id="340346at2759"/>
<feature type="compositionally biased region" description="Polar residues" evidence="3">
    <location>
        <begin position="12"/>
        <end position="39"/>
    </location>
</feature>
<evidence type="ECO:0000256" key="2">
    <source>
        <dbReference type="PROSITE-ProRule" id="PRU00103"/>
    </source>
</evidence>
<dbReference type="Proteomes" id="UP000092993">
    <property type="component" value="Unassembled WGS sequence"/>
</dbReference>
<dbReference type="EMBL" id="LUGG01000004">
    <property type="protein sequence ID" value="OBZ75846.1"/>
    <property type="molecule type" value="Genomic_DNA"/>
</dbReference>
<dbReference type="PROSITE" id="PS50077">
    <property type="entry name" value="HEAT_REPEAT"/>
    <property type="match status" value="2"/>
</dbReference>
<protein>
    <recommendedName>
        <fullName evidence="6">ARM repeat-containing protein</fullName>
    </recommendedName>
</protein>
<dbReference type="Pfam" id="PF02985">
    <property type="entry name" value="HEAT"/>
    <property type="match status" value="1"/>
</dbReference>